<dbReference type="Pfam" id="PF04101">
    <property type="entry name" value="Glyco_tran_28_C"/>
    <property type="match status" value="1"/>
</dbReference>
<proteinExistence type="inferred from homology"/>
<keyword evidence="7" id="KW-0256">Endoplasmic reticulum</keyword>
<name>A0A7J7IEX5_9RHOD</name>
<evidence type="ECO:0000256" key="3">
    <source>
        <dbReference type="ARBA" id="ARBA00012614"/>
    </source>
</evidence>
<evidence type="ECO:0000256" key="4">
    <source>
        <dbReference type="ARBA" id="ARBA00017468"/>
    </source>
</evidence>
<reference evidence="9 10" key="1">
    <citation type="journal article" date="2020" name="J. Phycol.">
        <title>Comparative genome analysis reveals Cyanidiococcus gen. nov., a new extremophilic red algal genus sister to Cyanidioschyzon (Cyanidioschyzonaceae, Rhodophyta).</title>
        <authorList>
            <person name="Liu S.-L."/>
            <person name="Chiang Y.-R."/>
            <person name="Yoon H.S."/>
            <person name="Fu H.-Y."/>
        </authorList>
    </citation>
    <scope>NUCLEOTIDE SEQUENCE [LARGE SCALE GENOMIC DNA]</scope>
    <source>
        <strain evidence="9 10">THAL066</strain>
    </source>
</reference>
<dbReference type="OrthoDB" id="20273at2759"/>
<evidence type="ECO:0000256" key="1">
    <source>
        <dbReference type="ARBA" id="ARBA00004240"/>
    </source>
</evidence>
<dbReference type="InterPro" id="IPR039042">
    <property type="entry name" value="Alg13-like"/>
</dbReference>
<evidence type="ECO:0000313" key="10">
    <source>
        <dbReference type="Proteomes" id="UP000530660"/>
    </source>
</evidence>
<dbReference type="GO" id="GO:0004577">
    <property type="term" value="F:N-acetylglucosaminyldiphosphodolichol N-acetylglucosaminyltransferase activity"/>
    <property type="evidence" value="ECO:0007669"/>
    <property type="project" value="UniProtKB-EC"/>
</dbReference>
<keyword evidence="10" id="KW-1185">Reference proteome</keyword>
<evidence type="ECO:0000256" key="7">
    <source>
        <dbReference type="ARBA" id="ARBA00022824"/>
    </source>
</evidence>
<dbReference type="EMBL" id="VWRR01000013">
    <property type="protein sequence ID" value="KAF6001652.1"/>
    <property type="molecule type" value="Genomic_DNA"/>
</dbReference>
<evidence type="ECO:0000256" key="6">
    <source>
        <dbReference type="ARBA" id="ARBA00022679"/>
    </source>
</evidence>
<protein>
    <recommendedName>
        <fullName evidence="4">UDP-N-acetylglucosamine transferase subunit ALG13</fullName>
        <ecNumber evidence="3">2.4.1.141</ecNumber>
    </recommendedName>
</protein>
<sequence>MDKRVLVTVGTTRFDALMHALENIEVLEVLRTAWACETLVVQHGSGCPPQRTCIELQGIRLEAFDYTDSLDEQQERADLIVSHAGAGSVLEALERAKPLVVVINETLMDNHQWELALALAQRNMLTATTCSGLAQALQEARGLERQPLPSPCRGVLAKVLLEER</sequence>
<feature type="domain" description="Glycosyl transferase family 28 C-terminal" evidence="8">
    <location>
        <begin position="5"/>
        <end position="140"/>
    </location>
</feature>
<dbReference type="GO" id="GO:0006488">
    <property type="term" value="P:dolichol-linked oligosaccharide biosynthetic process"/>
    <property type="evidence" value="ECO:0007669"/>
    <property type="project" value="InterPro"/>
</dbReference>
<evidence type="ECO:0000313" key="9">
    <source>
        <dbReference type="EMBL" id="KAF6001652.1"/>
    </source>
</evidence>
<organism evidence="9 10">
    <name type="scientific">Cyanidiococcus yangmingshanensis</name>
    <dbReference type="NCBI Taxonomy" id="2690220"/>
    <lineage>
        <taxon>Eukaryota</taxon>
        <taxon>Rhodophyta</taxon>
        <taxon>Bangiophyceae</taxon>
        <taxon>Cyanidiales</taxon>
        <taxon>Cyanidiaceae</taxon>
        <taxon>Cyanidiococcus</taxon>
    </lineage>
</organism>
<accession>A0A7J7IEX5</accession>
<evidence type="ECO:0000259" key="8">
    <source>
        <dbReference type="Pfam" id="PF04101"/>
    </source>
</evidence>
<dbReference type="AlphaFoldDB" id="A0A7J7IEX5"/>
<dbReference type="SUPFAM" id="SSF53756">
    <property type="entry name" value="UDP-Glycosyltransferase/glycogen phosphorylase"/>
    <property type="match status" value="1"/>
</dbReference>
<dbReference type="Proteomes" id="UP000530660">
    <property type="component" value="Unassembled WGS sequence"/>
</dbReference>
<dbReference type="Gene3D" id="3.40.50.2000">
    <property type="entry name" value="Glycogen Phosphorylase B"/>
    <property type="match status" value="1"/>
</dbReference>
<keyword evidence="5 9" id="KW-0328">Glycosyltransferase</keyword>
<evidence type="ECO:0000256" key="5">
    <source>
        <dbReference type="ARBA" id="ARBA00022676"/>
    </source>
</evidence>
<comment type="subcellular location">
    <subcellularLocation>
        <location evidence="1">Endoplasmic reticulum</location>
    </subcellularLocation>
</comment>
<dbReference type="PANTHER" id="PTHR12867:SF6">
    <property type="entry name" value="N-ACETYLGLUCOSAMINYLDIPHOSPHODOLICHOL N-ACETYLGLUCOSAMINYLTRANSFERASE"/>
    <property type="match status" value="1"/>
</dbReference>
<dbReference type="PANTHER" id="PTHR12867">
    <property type="entry name" value="GLYCOSYL TRANSFERASE-RELATED"/>
    <property type="match status" value="1"/>
</dbReference>
<keyword evidence="6 9" id="KW-0808">Transferase</keyword>
<dbReference type="EC" id="2.4.1.141" evidence="3"/>
<comment type="caution">
    <text evidence="9">The sequence shown here is derived from an EMBL/GenBank/DDBJ whole genome shotgun (WGS) entry which is preliminary data.</text>
</comment>
<dbReference type="InterPro" id="IPR007235">
    <property type="entry name" value="Glyco_trans_28_C"/>
</dbReference>
<gene>
    <name evidence="9" type="primary">ALG13</name>
    <name evidence="9" type="ORF">F1559_000820</name>
</gene>
<dbReference type="GO" id="GO:0005783">
    <property type="term" value="C:endoplasmic reticulum"/>
    <property type="evidence" value="ECO:0007669"/>
    <property type="project" value="UniProtKB-SubCell"/>
</dbReference>
<evidence type="ECO:0000256" key="2">
    <source>
        <dbReference type="ARBA" id="ARBA00006962"/>
    </source>
</evidence>
<comment type="similarity">
    <text evidence="2">Belongs to the glycosyltransferase 28 family.</text>
</comment>